<feature type="transmembrane region" description="Helical" evidence="8">
    <location>
        <begin position="305"/>
        <end position="325"/>
    </location>
</feature>
<evidence type="ECO:0000313" key="10">
    <source>
        <dbReference type="EMBL" id="GAA2136089.1"/>
    </source>
</evidence>
<dbReference type="Gene3D" id="1.20.1250.20">
    <property type="entry name" value="MFS general substrate transporter like domains"/>
    <property type="match status" value="1"/>
</dbReference>
<evidence type="ECO:0000256" key="7">
    <source>
        <dbReference type="ARBA" id="ARBA00023251"/>
    </source>
</evidence>
<keyword evidence="5 8" id="KW-1133">Transmembrane helix</keyword>
<dbReference type="Gene3D" id="1.20.1720.10">
    <property type="entry name" value="Multidrug resistance protein D"/>
    <property type="match status" value="1"/>
</dbReference>
<feature type="transmembrane region" description="Helical" evidence="8">
    <location>
        <begin position="145"/>
        <end position="163"/>
    </location>
</feature>
<dbReference type="Pfam" id="PF07690">
    <property type="entry name" value="MFS_1"/>
    <property type="match status" value="2"/>
</dbReference>
<keyword evidence="11" id="KW-1185">Reference proteome</keyword>
<evidence type="ECO:0000259" key="9">
    <source>
        <dbReference type="PROSITE" id="PS50850"/>
    </source>
</evidence>
<evidence type="ECO:0000256" key="6">
    <source>
        <dbReference type="ARBA" id="ARBA00023136"/>
    </source>
</evidence>
<feature type="transmembrane region" description="Helical" evidence="8">
    <location>
        <begin position="234"/>
        <end position="251"/>
    </location>
</feature>
<evidence type="ECO:0000256" key="3">
    <source>
        <dbReference type="ARBA" id="ARBA00022475"/>
    </source>
</evidence>
<keyword evidence="3" id="KW-1003">Cell membrane</keyword>
<evidence type="ECO:0000313" key="11">
    <source>
        <dbReference type="Proteomes" id="UP001500443"/>
    </source>
</evidence>
<dbReference type="SUPFAM" id="SSF103473">
    <property type="entry name" value="MFS general substrate transporter"/>
    <property type="match status" value="1"/>
</dbReference>
<evidence type="ECO:0000256" key="8">
    <source>
        <dbReference type="SAM" id="Phobius"/>
    </source>
</evidence>
<feature type="transmembrane region" description="Helical" evidence="8">
    <location>
        <begin position="337"/>
        <end position="356"/>
    </location>
</feature>
<sequence>MTTAQSARPGAPAPRRTNWLVVAATGVAVFMAQLDTTVVNVALPEIETELGIGTSLTQWIVLGYVLPMIALSLPSGRWLDGAGHRNALVFAVSGFVLASMAVGLAPGVGLLIAARVLQGAFAAVLFALIPVLTTVATRPDQRGRAMGIVMTLGPLGGVSGPVLGGLLVEHAGWQWIFYLNVPVGLVVIAIGLTQLPSGSALRVPGRGFLAEIALLAMAVVAMMLSLTFTAEYGPGWLLLAPLALPFVLLWYRHPSSGAVRELLRSPGMPGPHLVLVTEMTAVMVIAFLVPFHLQRSAGATPAEVGLTMLAFPLATMAFGLIGGALADRFTPRRVTGVGAVVVTLGVSLMVPLAPGWGMADLIWRLAVVGVGAGLLAGPNQMMAMNNSPRHLLGTTGASTSLVRQIGTAFGPALATTLWALPGYTLTGMRLAMGTAALLAALSILALARTPRVALREGGGA</sequence>
<evidence type="ECO:0000256" key="1">
    <source>
        <dbReference type="ARBA" id="ARBA00004651"/>
    </source>
</evidence>
<keyword evidence="6 8" id="KW-0472">Membrane</keyword>
<proteinExistence type="predicted"/>
<keyword evidence="4 8" id="KW-0812">Transmembrane</keyword>
<dbReference type="PANTHER" id="PTHR42718">
    <property type="entry name" value="MAJOR FACILITATOR SUPERFAMILY MULTIDRUG TRANSPORTER MFSC"/>
    <property type="match status" value="1"/>
</dbReference>
<feature type="transmembrane region" description="Helical" evidence="8">
    <location>
        <begin position="55"/>
        <end position="75"/>
    </location>
</feature>
<feature type="transmembrane region" description="Helical" evidence="8">
    <location>
        <begin position="175"/>
        <end position="195"/>
    </location>
</feature>
<protein>
    <submittedName>
        <fullName evidence="10">MFS transporter</fullName>
    </submittedName>
</protein>
<name>A0ABN2Z361_9ACTN</name>
<accession>A0ABN2Z361</accession>
<feature type="transmembrane region" description="Helical" evidence="8">
    <location>
        <begin position="362"/>
        <end position="381"/>
    </location>
</feature>
<dbReference type="InterPro" id="IPR036259">
    <property type="entry name" value="MFS_trans_sf"/>
</dbReference>
<evidence type="ECO:0000256" key="5">
    <source>
        <dbReference type="ARBA" id="ARBA00022989"/>
    </source>
</evidence>
<dbReference type="RefSeq" id="WP_344291808.1">
    <property type="nucleotide sequence ID" value="NZ_BAAAPF010000172.1"/>
</dbReference>
<keyword evidence="7" id="KW-0046">Antibiotic resistance</keyword>
<feature type="transmembrane region" description="Helical" evidence="8">
    <location>
        <begin position="426"/>
        <end position="447"/>
    </location>
</feature>
<evidence type="ECO:0000256" key="4">
    <source>
        <dbReference type="ARBA" id="ARBA00022692"/>
    </source>
</evidence>
<dbReference type="EMBL" id="BAAAPF010000172">
    <property type="protein sequence ID" value="GAA2136089.1"/>
    <property type="molecule type" value="Genomic_DNA"/>
</dbReference>
<reference evidence="10 11" key="1">
    <citation type="journal article" date="2019" name="Int. J. Syst. Evol. Microbiol.">
        <title>The Global Catalogue of Microorganisms (GCM) 10K type strain sequencing project: providing services to taxonomists for standard genome sequencing and annotation.</title>
        <authorList>
            <consortium name="The Broad Institute Genomics Platform"/>
            <consortium name="The Broad Institute Genome Sequencing Center for Infectious Disease"/>
            <person name="Wu L."/>
            <person name="Ma J."/>
        </authorList>
    </citation>
    <scope>NUCLEOTIDE SEQUENCE [LARGE SCALE GENOMIC DNA]</scope>
    <source>
        <strain evidence="10 11">JCM 15481</strain>
    </source>
</reference>
<dbReference type="PROSITE" id="PS50850">
    <property type="entry name" value="MFS"/>
    <property type="match status" value="1"/>
</dbReference>
<feature type="transmembrane region" description="Helical" evidence="8">
    <location>
        <begin position="87"/>
        <end position="106"/>
    </location>
</feature>
<comment type="subcellular location">
    <subcellularLocation>
        <location evidence="1">Cell membrane</location>
        <topology evidence="1">Multi-pass membrane protein</topology>
    </subcellularLocation>
</comment>
<evidence type="ECO:0000256" key="2">
    <source>
        <dbReference type="ARBA" id="ARBA00022448"/>
    </source>
</evidence>
<feature type="domain" description="Major facilitator superfamily (MFS) profile" evidence="9">
    <location>
        <begin position="21"/>
        <end position="451"/>
    </location>
</feature>
<feature type="transmembrane region" description="Helical" evidence="8">
    <location>
        <begin position="20"/>
        <end position="43"/>
    </location>
</feature>
<comment type="caution">
    <text evidence="10">The sequence shown here is derived from an EMBL/GenBank/DDBJ whole genome shotgun (WGS) entry which is preliminary data.</text>
</comment>
<dbReference type="PRINTS" id="PR01036">
    <property type="entry name" value="TCRTETB"/>
</dbReference>
<feature type="transmembrane region" description="Helical" evidence="8">
    <location>
        <begin position="272"/>
        <end position="293"/>
    </location>
</feature>
<feature type="transmembrane region" description="Helical" evidence="8">
    <location>
        <begin position="207"/>
        <end position="228"/>
    </location>
</feature>
<dbReference type="CDD" id="cd17321">
    <property type="entry name" value="MFS_MMR_MDR_like"/>
    <property type="match status" value="1"/>
</dbReference>
<dbReference type="PANTHER" id="PTHR42718:SF46">
    <property type="entry name" value="BLR6921 PROTEIN"/>
    <property type="match status" value="1"/>
</dbReference>
<organism evidence="10 11">
    <name type="scientific">Streptomyces synnematoformans</name>
    <dbReference type="NCBI Taxonomy" id="415721"/>
    <lineage>
        <taxon>Bacteria</taxon>
        <taxon>Bacillati</taxon>
        <taxon>Actinomycetota</taxon>
        <taxon>Actinomycetes</taxon>
        <taxon>Kitasatosporales</taxon>
        <taxon>Streptomycetaceae</taxon>
        <taxon>Streptomyces</taxon>
    </lineage>
</organism>
<dbReference type="InterPro" id="IPR020846">
    <property type="entry name" value="MFS_dom"/>
</dbReference>
<keyword evidence="2" id="KW-0813">Transport</keyword>
<dbReference type="Proteomes" id="UP001500443">
    <property type="component" value="Unassembled WGS sequence"/>
</dbReference>
<dbReference type="InterPro" id="IPR011701">
    <property type="entry name" value="MFS"/>
</dbReference>
<feature type="transmembrane region" description="Helical" evidence="8">
    <location>
        <begin position="112"/>
        <end position="133"/>
    </location>
</feature>
<feature type="transmembrane region" description="Helical" evidence="8">
    <location>
        <begin position="401"/>
        <end position="420"/>
    </location>
</feature>
<gene>
    <name evidence="10" type="ORF">GCM10009802_44870</name>
</gene>